<feature type="signal peptide" evidence="1">
    <location>
        <begin position="1"/>
        <end position="19"/>
    </location>
</feature>
<evidence type="ECO:0000313" key="3">
    <source>
        <dbReference type="Proteomes" id="UP000679352"/>
    </source>
</evidence>
<protein>
    <submittedName>
        <fullName evidence="2">Entericidin EcnA/B family protein</fullName>
    </submittedName>
</protein>
<organism evidence="2 3">
    <name type="scientific">Gemmobacter fulvus</name>
    <dbReference type="NCBI Taxonomy" id="2840474"/>
    <lineage>
        <taxon>Bacteria</taxon>
        <taxon>Pseudomonadati</taxon>
        <taxon>Pseudomonadota</taxon>
        <taxon>Alphaproteobacteria</taxon>
        <taxon>Rhodobacterales</taxon>
        <taxon>Paracoccaceae</taxon>
        <taxon>Gemmobacter</taxon>
    </lineage>
</organism>
<keyword evidence="1" id="KW-0732">Signal</keyword>
<sequence>MKKLLLIAALAALAGCATVDGVGRDISGGANRVAGWLG</sequence>
<dbReference type="PROSITE" id="PS51257">
    <property type="entry name" value="PROKAR_LIPOPROTEIN"/>
    <property type="match status" value="1"/>
</dbReference>
<dbReference type="Proteomes" id="UP000679352">
    <property type="component" value="Chromosome"/>
</dbReference>
<gene>
    <name evidence="2" type="ORF">KM031_00935</name>
</gene>
<proteinExistence type="predicted"/>
<evidence type="ECO:0000313" key="2">
    <source>
        <dbReference type="EMBL" id="QWK91858.1"/>
    </source>
</evidence>
<evidence type="ECO:0000256" key="1">
    <source>
        <dbReference type="SAM" id="SignalP"/>
    </source>
</evidence>
<reference evidence="2" key="1">
    <citation type="submission" date="2021-06" db="EMBL/GenBank/DDBJ databases">
        <title>Direct submission.</title>
        <authorList>
            <person name="Lee C.-S."/>
            <person name="Jin L."/>
        </authorList>
    </citation>
    <scope>NUCLEOTIDE SEQUENCE</scope>
    <source>
        <strain evidence="2">Con5</strain>
    </source>
</reference>
<dbReference type="KEGG" id="gfu:KM031_00935"/>
<feature type="chain" id="PRO_5036833668" evidence="1">
    <location>
        <begin position="20"/>
        <end position="38"/>
    </location>
</feature>
<keyword evidence="3" id="KW-1185">Reference proteome</keyword>
<dbReference type="EMBL" id="CP076361">
    <property type="protein sequence ID" value="QWK91858.1"/>
    <property type="molecule type" value="Genomic_DNA"/>
</dbReference>
<accession>A0A975PA46</accession>
<dbReference type="AlphaFoldDB" id="A0A975PA46"/>
<name>A0A975PA46_9RHOB</name>